<dbReference type="GO" id="GO:0003700">
    <property type="term" value="F:DNA-binding transcription factor activity"/>
    <property type="evidence" value="ECO:0007669"/>
    <property type="project" value="InterPro"/>
</dbReference>
<dbReference type="InterPro" id="IPR051011">
    <property type="entry name" value="Metal_resp_trans_reg"/>
</dbReference>
<dbReference type="GeneID" id="15391950"/>
<proteinExistence type="predicted"/>
<dbReference type="PRINTS" id="PR00778">
    <property type="entry name" value="HTHARSR"/>
</dbReference>
<dbReference type="SUPFAM" id="SSF46785">
    <property type="entry name" value="Winged helix' DNA-binding domain"/>
    <property type="match status" value="1"/>
</dbReference>
<keyword evidence="1" id="KW-0805">Transcription regulation</keyword>
<dbReference type="PROSITE" id="PS50987">
    <property type="entry name" value="HTH_ARSR_2"/>
    <property type="match status" value="1"/>
</dbReference>
<dbReference type="SMART" id="SM00418">
    <property type="entry name" value="HTH_ARSR"/>
    <property type="match status" value="1"/>
</dbReference>
<dbReference type="PANTHER" id="PTHR43132">
    <property type="entry name" value="ARSENICAL RESISTANCE OPERON REPRESSOR ARSR-RELATED"/>
    <property type="match status" value="1"/>
</dbReference>
<gene>
    <name evidence="5" type="ORF">Asulf_00304</name>
</gene>
<dbReference type="Proteomes" id="UP000013307">
    <property type="component" value="Chromosome"/>
</dbReference>
<dbReference type="HOGENOM" id="CLU_097806_7_3_2"/>
<dbReference type="Gene3D" id="1.10.10.10">
    <property type="entry name" value="Winged helix-like DNA-binding domain superfamily/Winged helix DNA-binding domain"/>
    <property type="match status" value="1"/>
</dbReference>
<evidence type="ECO:0000259" key="4">
    <source>
        <dbReference type="PROSITE" id="PS50987"/>
    </source>
</evidence>
<dbReference type="eggNOG" id="arCOG01681">
    <property type="taxonomic scope" value="Archaea"/>
</dbReference>
<dbReference type="GO" id="GO:0003677">
    <property type="term" value="F:DNA binding"/>
    <property type="evidence" value="ECO:0007669"/>
    <property type="project" value="UniProtKB-KW"/>
</dbReference>
<dbReference type="NCBIfam" id="NF033788">
    <property type="entry name" value="HTH_metalloreg"/>
    <property type="match status" value="1"/>
</dbReference>
<organism evidence="5 6">
    <name type="scientific">Archaeoglobus sulfaticallidus PM70-1</name>
    <dbReference type="NCBI Taxonomy" id="387631"/>
    <lineage>
        <taxon>Archaea</taxon>
        <taxon>Methanobacteriati</taxon>
        <taxon>Methanobacteriota</taxon>
        <taxon>Archaeoglobi</taxon>
        <taxon>Archaeoglobales</taxon>
        <taxon>Archaeoglobaceae</taxon>
        <taxon>Archaeoglobus</taxon>
    </lineage>
</organism>
<dbReference type="EMBL" id="CP005290">
    <property type="protein sequence ID" value="AGK60336.1"/>
    <property type="molecule type" value="Genomic_DNA"/>
</dbReference>
<dbReference type="InterPro" id="IPR011991">
    <property type="entry name" value="ArsR-like_HTH"/>
</dbReference>
<name>N0BIN7_9EURY</name>
<keyword evidence="2" id="KW-0238">DNA-binding</keyword>
<dbReference type="PROSITE" id="PS00846">
    <property type="entry name" value="HTH_ARSR_1"/>
    <property type="match status" value="1"/>
</dbReference>
<sequence>MGKSKKAPVCKDESIGEYIEVVASSLPPDERIIELSEFLEAFGDSSRIKILLTLSKRELCTCDISAITGLSVSAVSHQLRILRDKKLVKYRREGRNVYYSLDDEHVAAILDTALEHIEEGSGRK</sequence>
<dbReference type="RefSeq" id="WP_015589935.1">
    <property type="nucleotide sequence ID" value="NC_021169.1"/>
</dbReference>
<dbReference type="CDD" id="cd00090">
    <property type="entry name" value="HTH_ARSR"/>
    <property type="match status" value="1"/>
</dbReference>
<evidence type="ECO:0000256" key="3">
    <source>
        <dbReference type="ARBA" id="ARBA00023163"/>
    </source>
</evidence>
<dbReference type="AlphaFoldDB" id="N0BIN7"/>
<evidence type="ECO:0000256" key="1">
    <source>
        <dbReference type="ARBA" id="ARBA00023015"/>
    </source>
</evidence>
<accession>N0BIN7</accession>
<protein>
    <submittedName>
        <fullName evidence="5">Transcriptional regulator, ArsR family</fullName>
    </submittedName>
</protein>
<dbReference type="KEGG" id="ast:Asulf_00304"/>
<feature type="domain" description="HTH arsR-type" evidence="4">
    <location>
        <begin position="27"/>
        <end position="121"/>
    </location>
</feature>
<evidence type="ECO:0000256" key="2">
    <source>
        <dbReference type="ARBA" id="ARBA00023125"/>
    </source>
</evidence>
<evidence type="ECO:0000313" key="5">
    <source>
        <dbReference type="EMBL" id="AGK60336.1"/>
    </source>
</evidence>
<dbReference type="PANTHER" id="PTHR43132:SF6">
    <property type="entry name" value="HTH-TYPE TRANSCRIPTIONAL REPRESSOR CZRA"/>
    <property type="match status" value="1"/>
</dbReference>
<evidence type="ECO:0000313" key="6">
    <source>
        <dbReference type="Proteomes" id="UP000013307"/>
    </source>
</evidence>
<dbReference type="InterPro" id="IPR036388">
    <property type="entry name" value="WH-like_DNA-bd_sf"/>
</dbReference>
<dbReference type="InterPro" id="IPR036390">
    <property type="entry name" value="WH_DNA-bd_sf"/>
</dbReference>
<dbReference type="STRING" id="387631.Asulf_00304"/>
<dbReference type="InterPro" id="IPR001845">
    <property type="entry name" value="HTH_ArsR_DNA-bd_dom"/>
</dbReference>
<keyword evidence="3" id="KW-0804">Transcription</keyword>
<dbReference type="OrthoDB" id="46231at2157"/>
<keyword evidence="6" id="KW-1185">Reference proteome</keyword>
<reference evidence="5 6" key="1">
    <citation type="journal article" date="2013" name="Genome Announc.">
        <title>Complete Genome Sequence of the Thermophilic and Facultatively Chemolithoautotrophic Sulfate Reducer Archaeoglobus sulfaticallidus Strain PM70-1T.</title>
        <authorList>
            <person name="Stokke R."/>
            <person name="Hocking W.P."/>
            <person name="Steinsbu B.O."/>
            <person name="Steen I.H."/>
        </authorList>
    </citation>
    <scope>NUCLEOTIDE SEQUENCE [LARGE SCALE GENOMIC DNA]</scope>
    <source>
        <strain evidence="5">PM70-1</strain>
    </source>
</reference>
<dbReference type="Pfam" id="PF01022">
    <property type="entry name" value="HTH_5"/>
    <property type="match status" value="1"/>
</dbReference>
<dbReference type="InterPro" id="IPR018334">
    <property type="entry name" value="ArsR_HTH"/>
</dbReference>